<feature type="chain" id="PRO_5014521951" evidence="1">
    <location>
        <begin position="20"/>
        <end position="82"/>
    </location>
</feature>
<organism evidence="2">
    <name type="scientific">Glycine max</name>
    <name type="common">Soybean</name>
    <name type="synonym">Glycine hispida</name>
    <dbReference type="NCBI Taxonomy" id="3847"/>
    <lineage>
        <taxon>Eukaryota</taxon>
        <taxon>Viridiplantae</taxon>
        <taxon>Streptophyta</taxon>
        <taxon>Embryophyta</taxon>
        <taxon>Tracheophyta</taxon>
        <taxon>Spermatophyta</taxon>
        <taxon>Magnoliopsida</taxon>
        <taxon>eudicotyledons</taxon>
        <taxon>Gunneridae</taxon>
        <taxon>Pentapetalae</taxon>
        <taxon>rosids</taxon>
        <taxon>fabids</taxon>
        <taxon>Fabales</taxon>
        <taxon>Fabaceae</taxon>
        <taxon>Papilionoideae</taxon>
        <taxon>50 kb inversion clade</taxon>
        <taxon>NPAAA clade</taxon>
        <taxon>indigoferoid/millettioid clade</taxon>
        <taxon>Phaseoleae</taxon>
        <taxon>Glycine</taxon>
        <taxon>Glycine subgen. Soja</taxon>
    </lineage>
</organism>
<evidence type="ECO:0000313" key="4">
    <source>
        <dbReference type="Proteomes" id="UP000008827"/>
    </source>
</evidence>
<keyword evidence="1" id="KW-0732">Signal</keyword>
<dbReference type="Gramene" id="KRH49363">
    <property type="protein sequence ID" value="KRH49363"/>
    <property type="gene ID" value="GLYMA_07G149100"/>
</dbReference>
<evidence type="ECO:0000313" key="3">
    <source>
        <dbReference type="EnsemblPlants" id="KRH49363"/>
    </source>
</evidence>
<reference evidence="3" key="2">
    <citation type="submission" date="2018-02" db="UniProtKB">
        <authorList>
            <consortium name="EnsemblPlants"/>
        </authorList>
    </citation>
    <scope>IDENTIFICATION</scope>
    <source>
        <strain evidence="3">Williams 82</strain>
    </source>
</reference>
<feature type="signal peptide" evidence="1">
    <location>
        <begin position="1"/>
        <end position="19"/>
    </location>
</feature>
<dbReference type="InParanoid" id="A0A0R0J9R8"/>
<reference evidence="2 3" key="1">
    <citation type="journal article" date="2010" name="Nature">
        <title>Genome sequence of the palaeopolyploid soybean.</title>
        <authorList>
            <person name="Schmutz J."/>
            <person name="Cannon S.B."/>
            <person name="Schlueter J."/>
            <person name="Ma J."/>
            <person name="Mitros T."/>
            <person name="Nelson W."/>
            <person name="Hyten D.L."/>
            <person name="Song Q."/>
            <person name="Thelen J.J."/>
            <person name="Cheng J."/>
            <person name="Xu D."/>
            <person name="Hellsten U."/>
            <person name="May G.D."/>
            <person name="Yu Y."/>
            <person name="Sakurai T."/>
            <person name="Umezawa T."/>
            <person name="Bhattacharyya M.K."/>
            <person name="Sandhu D."/>
            <person name="Valliyodan B."/>
            <person name="Lindquist E."/>
            <person name="Peto M."/>
            <person name="Grant D."/>
            <person name="Shu S."/>
            <person name="Goodstein D."/>
            <person name="Barry K."/>
            <person name="Futrell-Griggs M."/>
            <person name="Abernathy B."/>
            <person name="Du J."/>
            <person name="Tian Z."/>
            <person name="Zhu L."/>
            <person name="Gill N."/>
            <person name="Joshi T."/>
            <person name="Libault M."/>
            <person name="Sethuraman A."/>
            <person name="Zhang X.-C."/>
            <person name="Shinozaki K."/>
            <person name="Nguyen H.T."/>
            <person name="Wing R.A."/>
            <person name="Cregan P."/>
            <person name="Specht J."/>
            <person name="Grimwood J."/>
            <person name="Rokhsar D."/>
            <person name="Stacey G."/>
            <person name="Shoemaker R.C."/>
            <person name="Jackson S.A."/>
        </authorList>
    </citation>
    <scope>NUCLEOTIDE SEQUENCE [LARGE SCALE GENOMIC DNA]</scope>
    <source>
        <strain evidence="3">cv. Williams 82</strain>
        <tissue evidence="2">Callus</tissue>
    </source>
</reference>
<protein>
    <submittedName>
        <fullName evidence="2 3">Uncharacterized protein</fullName>
    </submittedName>
</protein>
<gene>
    <name evidence="2" type="ORF">GLYMA_07G149100</name>
</gene>
<dbReference type="AlphaFoldDB" id="A0A0R0J9R8"/>
<proteinExistence type="predicted"/>
<reference evidence="2" key="3">
    <citation type="submission" date="2018-07" db="EMBL/GenBank/DDBJ databases">
        <title>WGS assembly of Glycine max.</title>
        <authorList>
            <person name="Schmutz J."/>
            <person name="Cannon S."/>
            <person name="Schlueter J."/>
            <person name="Ma J."/>
            <person name="Mitros T."/>
            <person name="Nelson W."/>
            <person name="Hyten D."/>
            <person name="Song Q."/>
            <person name="Thelen J."/>
            <person name="Cheng J."/>
            <person name="Xu D."/>
            <person name="Hellsten U."/>
            <person name="May G."/>
            <person name="Yu Y."/>
            <person name="Sakurai T."/>
            <person name="Umezawa T."/>
            <person name="Bhattacharyya M."/>
            <person name="Sandhu D."/>
            <person name="Valliyodan B."/>
            <person name="Lindquist E."/>
            <person name="Peto M."/>
            <person name="Grant D."/>
            <person name="Shu S."/>
            <person name="Goodstein D."/>
            <person name="Barry K."/>
            <person name="Futrell-Griggs M."/>
            <person name="Abernathy B."/>
            <person name="Du J."/>
            <person name="Tian Z."/>
            <person name="Zhu L."/>
            <person name="Gill N."/>
            <person name="Joshi T."/>
            <person name="Libault M."/>
            <person name="Sethuraman A."/>
            <person name="Zhang X."/>
            <person name="Shinozaki K."/>
            <person name="Nguyen H."/>
            <person name="Wing R."/>
            <person name="Cregan P."/>
            <person name="Specht J."/>
            <person name="Grimwood J."/>
            <person name="Rokhsar D."/>
            <person name="Stacey G."/>
            <person name="Shoemaker R."/>
            <person name="Jackson S."/>
        </authorList>
    </citation>
    <scope>NUCLEOTIDE SEQUENCE</scope>
    <source>
        <tissue evidence="2">Callus</tissue>
    </source>
</reference>
<evidence type="ECO:0000313" key="2">
    <source>
        <dbReference type="EMBL" id="KRH49363.1"/>
    </source>
</evidence>
<name>A0A0R0J9R8_SOYBN</name>
<keyword evidence="4" id="KW-1185">Reference proteome</keyword>
<dbReference type="Proteomes" id="UP000008827">
    <property type="component" value="Chromosome 7"/>
</dbReference>
<dbReference type="EMBL" id="CM000840">
    <property type="protein sequence ID" value="KRH49363.1"/>
    <property type="molecule type" value="Genomic_DNA"/>
</dbReference>
<sequence>MALMFFSLFVYNLTSVAKSVLEVEAAHFFLENNSVLFGKFKQHQLEESKTMQQIHVHSYNSSFELEAWTKNRRAYLVQKFNF</sequence>
<accession>A0A0R0J9R8</accession>
<dbReference type="EnsemblPlants" id="KRH49363">
    <property type="protein sequence ID" value="KRH49363"/>
    <property type="gene ID" value="GLYMA_07G149100"/>
</dbReference>
<evidence type="ECO:0000256" key="1">
    <source>
        <dbReference type="SAM" id="SignalP"/>
    </source>
</evidence>